<organism evidence="1 2">
    <name type="scientific">Suillus plorans</name>
    <dbReference type="NCBI Taxonomy" id="116603"/>
    <lineage>
        <taxon>Eukaryota</taxon>
        <taxon>Fungi</taxon>
        <taxon>Dikarya</taxon>
        <taxon>Basidiomycota</taxon>
        <taxon>Agaricomycotina</taxon>
        <taxon>Agaricomycetes</taxon>
        <taxon>Agaricomycetidae</taxon>
        <taxon>Boletales</taxon>
        <taxon>Suillineae</taxon>
        <taxon>Suillaceae</taxon>
        <taxon>Suillus</taxon>
    </lineage>
</organism>
<sequence length="106" mass="12056">MMICFVSHSLVSDLHMNPKVSNVPNARLIDIQYIVWTPSSYTGVNPSSDEAVHRQDECSGILISSSTKKKLRKGYLPRYPKDNRADQWEANVTGITFKSEETRIQK</sequence>
<dbReference type="EMBL" id="JABBWE010000004">
    <property type="protein sequence ID" value="KAG1803679.1"/>
    <property type="molecule type" value="Genomic_DNA"/>
</dbReference>
<dbReference type="GeneID" id="64595430"/>
<dbReference type="OrthoDB" id="1901244at2759"/>
<gene>
    <name evidence="1" type="ORF">HD556DRAFT_1329588</name>
</gene>
<evidence type="ECO:0000313" key="1">
    <source>
        <dbReference type="EMBL" id="KAG1803679.1"/>
    </source>
</evidence>
<accession>A0A9P7J5H0</accession>
<comment type="caution">
    <text evidence="1">The sequence shown here is derived from an EMBL/GenBank/DDBJ whole genome shotgun (WGS) entry which is preliminary data.</text>
</comment>
<dbReference type="Proteomes" id="UP000719766">
    <property type="component" value="Unassembled WGS sequence"/>
</dbReference>
<name>A0A9P7J5H0_9AGAM</name>
<reference evidence="1" key="1">
    <citation type="journal article" date="2020" name="New Phytol.">
        <title>Comparative genomics reveals dynamic genome evolution in host specialist ectomycorrhizal fungi.</title>
        <authorList>
            <person name="Lofgren L.A."/>
            <person name="Nguyen N.H."/>
            <person name="Vilgalys R."/>
            <person name="Ruytinx J."/>
            <person name="Liao H.L."/>
            <person name="Branco S."/>
            <person name="Kuo A."/>
            <person name="LaButti K."/>
            <person name="Lipzen A."/>
            <person name="Andreopoulos W."/>
            <person name="Pangilinan J."/>
            <person name="Riley R."/>
            <person name="Hundley H."/>
            <person name="Na H."/>
            <person name="Barry K."/>
            <person name="Grigoriev I.V."/>
            <person name="Stajich J.E."/>
            <person name="Kennedy P.G."/>
        </authorList>
    </citation>
    <scope>NUCLEOTIDE SEQUENCE</scope>
    <source>
        <strain evidence="1">S12</strain>
    </source>
</reference>
<dbReference type="RefSeq" id="XP_041166025.1">
    <property type="nucleotide sequence ID" value="XM_041301666.1"/>
</dbReference>
<dbReference type="AlphaFoldDB" id="A0A9P7J5H0"/>
<proteinExistence type="predicted"/>
<protein>
    <submittedName>
        <fullName evidence="1">Uncharacterized protein</fullName>
    </submittedName>
</protein>
<evidence type="ECO:0000313" key="2">
    <source>
        <dbReference type="Proteomes" id="UP000719766"/>
    </source>
</evidence>
<keyword evidence="2" id="KW-1185">Reference proteome</keyword>